<dbReference type="GO" id="GO:0003700">
    <property type="term" value="F:DNA-binding transcription factor activity"/>
    <property type="evidence" value="ECO:0007669"/>
    <property type="project" value="TreeGrafter"/>
</dbReference>
<keyword evidence="1 2" id="KW-0238">DNA-binding</keyword>
<gene>
    <name evidence="4" type="primary">fatR</name>
    <name evidence="4" type="ORF">Ato02nite_048080</name>
</gene>
<feature type="domain" description="HTH tetR-type" evidence="3">
    <location>
        <begin position="14"/>
        <end position="74"/>
    </location>
</feature>
<dbReference type="Pfam" id="PF00440">
    <property type="entry name" value="TetR_N"/>
    <property type="match status" value="1"/>
</dbReference>
<dbReference type="PANTHER" id="PTHR30055:SF207">
    <property type="entry name" value="HTH-TYPE TRANSCRIPTIONAL REPRESSOR FATR"/>
    <property type="match status" value="1"/>
</dbReference>
<protein>
    <submittedName>
        <fullName evidence="4">HTH-type transcriptional repressor FatR</fullName>
    </submittedName>
</protein>
<evidence type="ECO:0000313" key="5">
    <source>
        <dbReference type="Proteomes" id="UP000677082"/>
    </source>
</evidence>
<dbReference type="PROSITE" id="PS50977">
    <property type="entry name" value="HTH_TETR_2"/>
    <property type="match status" value="1"/>
</dbReference>
<dbReference type="InterPro" id="IPR036271">
    <property type="entry name" value="Tet_transcr_reg_TetR-rel_C_sf"/>
</dbReference>
<dbReference type="InterPro" id="IPR032551">
    <property type="entry name" value="BscR_C"/>
</dbReference>
<evidence type="ECO:0000313" key="4">
    <source>
        <dbReference type="EMBL" id="GIM93015.1"/>
    </source>
</evidence>
<accession>A0A919TCG4</accession>
<dbReference type="GO" id="GO:0000976">
    <property type="term" value="F:transcription cis-regulatory region binding"/>
    <property type="evidence" value="ECO:0007669"/>
    <property type="project" value="TreeGrafter"/>
</dbReference>
<dbReference type="Proteomes" id="UP000677082">
    <property type="component" value="Unassembled WGS sequence"/>
</dbReference>
<dbReference type="PRINTS" id="PR00455">
    <property type="entry name" value="HTHTETR"/>
</dbReference>
<evidence type="ECO:0000259" key="3">
    <source>
        <dbReference type="PROSITE" id="PS50977"/>
    </source>
</evidence>
<name>A0A919TCG4_9ACTN</name>
<dbReference type="Gene3D" id="1.10.357.10">
    <property type="entry name" value="Tetracycline Repressor, domain 2"/>
    <property type="match status" value="1"/>
</dbReference>
<feature type="DNA-binding region" description="H-T-H motif" evidence="2">
    <location>
        <begin position="37"/>
        <end position="56"/>
    </location>
</feature>
<sequence>MSPVVAPMTPFSSHSRRSRILFAALELFSEKTFGGTAIPSIAERADVAVGTIYRYFPNKESLGEAVFVAGKQALIRAVLTDEVREAPPEQALRHIWHALVAFATDHPALFAFMEFQMHAGYLGAEAAAVLRELHSGLVAVISAAQHAGVVREGDPLMLISMVFGSFVGATKYAATLGLPLTDLDLPTMERAAFALLGVPAGGTSGSPAAQSSESD</sequence>
<comment type="caution">
    <text evidence="4">The sequence shown here is derived from an EMBL/GenBank/DDBJ whole genome shotgun (WGS) entry which is preliminary data.</text>
</comment>
<proteinExistence type="predicted"/>
<dbReference type="InterPro" id="IPR050109">
    <property type="entry name" value="HTH-type_TetR-like_transc_reg"/>
</dbReference>
<organism evidence="4 5">
    <name type="scientific">Paractinoplanes toevensis</name>
    <dbReference type="NCBI Taxonomy" id="571911"/>
    <lineage>
        <taxon>Bacteria</taxon>
        <taxon>Bacillati</taxon>
        <taxon>Actinomycetota</taxon>
        <taxon>Actinomycetes</taxon>
        <taxon>Micromonosporales</taxon>
        <taxon>Micromonosporaceae</taxon>
        <taxon>Paractinoplanes</taxon>
    </lineage>
</organism>
<evidence type="ECO:0000256" key="1">
    <source>
        <dbReference type="ARBA" id="ARBA00023125"/>
    </source>
</evidence>
<dbReference type="InterPro" id="IPR009057">
    <property type="entry name" value="Homeodomain-like_sf"/>
</dbReference>
<dbReference type="PANTHER" id="PTHR30055">
    <property type="entry name" value="HTH-TYPE TRANSCRIPTIONAL REGULATOR RUTR"/>
    <property type="match status" value="1"/>
</dbReference>
<keyword evidence="5" id="KW-1185">Reference proteome</keyword>
<evidence type="ECO:0000256" key="2">
    <source>
        <dbReference type="PROSITE-ProRule" id="PRU00335"/>
    </source>
</evidence>
<dbReference type="EMBL" id="BOQN01000062">
    <property type="protein sequence ID" value="GIM93015.1"/>
    <property type="molecule type" value="Genomic_DNA"/>
</dbReference>
<dbReference type="SUPFAM" id="SSF46689">
    <property type="entry name" value="Homeodomain-like"/>
    <property type="match status" value="1"/>
</dbReference>
<reference evidence="4 5" key="1">
    <citation type="submission" date="2021-03" db="EMBL/GenBank/DDBJ databases">
        <title>Whole genome shotgun sequence of Actinoplanes toevensis NBRC 105298.</title>
        <authorList>
            <person name="Komaki H."/>
            <person name="Tamura T."/>
        </authorList>
    </citation>
    <scope>NUCLEOTIDE SEQUENCE [LARGE SCALE GENOMIC DNA]</scope>
    <source>
        <strain evidence="4 5">NBRC 105298</strain>
    </source>
</reference>
<dbReference type="SUPFAM" id="SSF48498">
    <property type="entry name" value="Tetracyclin repressor-like, C-terminal domain"/>
    <property type="match status" value="1"/>
</dbReference>
<dbReference type="InterPro" id="IPR001647">
    <property type="entry name" value="HTH_TetR"/>
</dbReference>
<dbReference type="AlphaFoldDB" id="A0A919TCG4"/>
<dbReference type="Pfam" id="PF16295">
    <property type="entry name" value="TetR_C_10"/>
    <property type="match status" value="1"/>
</dbReference>